<dbReference type="Proteomes" id="UP000294335">
    <property type="component" value="Unassembled WGS sequence"/>
</dbReference>
<keyword evidence="3" id="KW-1185">Reference proteome</keyword>
<name>A0AAQ1SW52_9PSED</name>
<reference evidence="2 3" key="1">
    <citation type="submission" date="2018-02" db="EMBL/GenBank/DDBJ databases">
        <authorList>
            <person name="Dubost A."/>
        </authorList>
    </citation>
    <scope>NUCLEOTIDE SEQUENCE [LARGE SCALE GENOMIC DNA]</scope>
    <source>
        <strain evidence="3">JV551A3</strain>
    </source>
</reference>
<sequence>MACAPSLAAGRPLCRQHAGGGQGLRRVLRCAQLQLLYPQAAGRLRLRPPGRTGQAGVGVRVPVRLARSRAVLAGAAGSGAGRRPWPGLRQLPQGGPGRADDRWRALVSVPRPAGQRPPARRRERPPRVGGDYRYAIPGVCRCRAQEQPAGHGPVAHPIGKASALAQADAVCCYVGAGVPANTGVAGASHRVEFFAGTPAPTRGCALPEAHTIHRDHLAQASLQNSQVLKQCTPFSELVVRRTAGADPGSL</sequence>
<evidence type="ECO:0000256" key="1">
    <source>
        <dbReference type="SAM" id="MobiDB-lite"/>
    </source>
</evidence>
<protein>
    <submittedName>
        <fullName evidence="2">Uncharacterized protein</fullName>
    </submittedName>
</protein>
<organism evidence="2 3">
    <name type="scientific">Pseudomonas inefficax</name>
    <dbReference type="NCBI Taxonomy" id="2078786"/>
    <lineage>
        <taxon>Bacteria</taxon>
        <taxon>Pseudomonadati</taxon>
        <taxon>Pseudomonadota</taxon>
        <taxon>Gammaproteobacteria</taxon>
        <taxon>Pseudomonadales</taxon>
        <taxon>Pseudomonadaceae</taxon>
        <taxon>Pseudomonas</taxon>
    </lineage>
</organism>
<proteinExistence type="predicted"/>
<dbReference type="EMBL" id="OPYN01000209">
    <property type="protein sequence ID" value="SPO63616.1"/>
    <property type="molecule type" value="Genomic_DNA"/>
</dbReference>
<dbReference type="AlphaFoldDB" id="A0AAQ1SW52"/>
<accession>A0AAQ1SW52</accession>
<comment type="caution">
    <text evidence="2">The sequence shown here is derived from an EMBL/GenBank/DDBJ whole genome shotgun (WGS) entry which is preliminary data.</text>
</comment>
<gene>
    <name evidence="2" type="ORF">JV551A3_V1_5508</name>
</gene>
<feature type="compositionally biased region" description="Low complexity" evidence="1">
    <location>
        <begin position="76"/>
        <end position="93"/>
    </location>
</feature>
<evidence type="ECO:0000313" key="3">
    <source>
        <dbReference type="Proteomes" id="UP000294335"/>
    </source>
</evidence>
<evidence type="ECO:0000313" key="2">
    <source>
        <dbReference type="EMBL" id="SPO63616.1"/>
    </source>
</evidence>
<feature type="region of interest" description="Disordered" evidence="1">
    <location>
        <begin position="76"/>
        <end position="128"/>
    </location>
</feature>